<dbReference type="OrthoDB" id="3220614at2759"/>
<dbReference type="Pfam" id="PF20414">
    <property type="entry name" value="DUF6698"/>
    <property type="match status" value="1"/>
</dbReference>
<dbReference type="EMBL" id="JABBWG010000036">
    <property type="protein sequence ID" value="KAG1808896.1"/>
    <property type="molecule type" value="Genomic_DNA"/>
</dbReference>
<sequence>MFCSLWDVFCTANLVRQDKAAQDLSKPEDEAVKKEHKKMLAHLTRDVQEYHMNTFQKIVMLAPHLGMLARGNKKQQRELDWILAKMQEIIGQTCSEDLAGMLCLIKHIQSYQNKPRKVQAQLQNSKIKVHVKVHAGVWLALSYASNPPGKDSNPGNVQGGFLQGYLLKQVLRHIYTSPSSVLINDREKTTVCSGNTKLHNMQKVEVEHIAYAFVQACYGISSWDKWSKNDGKYSYCDAYYHTIKAIHKAPDSNWAKSLLEWWNK</sequence>
<dbReference type="Proteomes" id="UP000807769">
    <property type="component" value="Unassembled WGS sequence"/>
</dbReference>
<dbReference type="AlphaFoldDB" id="A0A9P7E287"/>
<dbReference type="GeneID" id="64627343"/>
<proteinExistence type="predicted"/>
<evidence type="ECO:0000313" key="1">
    <source>
        <dbReference type="EMBL" id="KAG1808896.1"/>
    </source>
</evidence>
<gene>
    <name evidence="1" type="ORF">BJ212DRAFT_1302796</name>
</gene>
<dbReference type="InterPro" id="IPR046521">
    <property type="entry name" value="DUF6698"/>
</dbReference>
<keyword evidence="2" id="KW-1185">Reference proteome</keyword>
<accession>A0A9P7E287</accession>
<dbReference type="RefSeq" id="XP_041188888.1">
    <property type="nucleotide sequence ID" value="XM_041333326.1"/>
</dbReference>
<organism evidence="1 2">
    <name type="scientific">Suillus subaureus</name>
    <dbReference type="NCBI Taxonomy" id="48587"/>
    <lineage>
        <taxon>Eukaryota</taxon>
        <taxon>Fungi</taxon>
        <taxon>Dikarya</taxon>
        <taxon>Basidiomycota</taxon>
        <taxon>Agaricomycotina</taxon>
        <taxon>Agaricomycetes</taxon>
        <taxon>Agaricomycetidae</taxon>
        <taxon>Boletales</taxon>
        <taxon>Suillineae</taxon>
        <taxon>Suillaceae</taxon>
        <taxon>Suillus</taxon>
    </lineage>
</organism>
<comment type="caution">
    <text evidence="1">The sequence shown here is derived from an EMBL/GenBank/DDBJ whole genome shotgun (WGS) entry which is preliminary data.</text>
</comment>
<evidence type="ECO:0000313" key="2">
    <source>
        <dbReference type="Proteomes" id="UP000807769"/>
    </source>
</evidence>
<name>A0A9P7E287_9AGAM</name>
<reference evidence="1" key="1">
    <citation type="journal article" date="2020" name="New Phytol.">
        <title>Comparative genomics reveals dynamic genome evolution in host specialist ectomycorrhizal fungi.</title>
        <authorList>
            <person name="Lofgren L.A."/>
            <person name="Nguyen N.H."/>
            <person name="Vilgalys R."/>
            <person name="Ruytinx J."/>
            <person name="Liao H.L."/>
            <person name="Branco S."/>
            <person name="Kuo A."/>
            <person name="LaButti K."/>
            <person name="Lipzen A."/>
            <person name="Andreopoulos W."/>
            <person name="Pangilinan J."/>
            <person name="Riley R."/>
            <person name="Hundley H."/>
            <person name="Na H."/>
            <person name="Barry K."/>
            <person name="Grigoriev I.V."/>
            <person name="Stajich J.E."/>
            <person name="Kennedy P.G."/>
        </authorList>
    </citation>
    <scope>NUCLEOTIDE SEQUENCE</scope>
    <source>
        <strain evidence="1">MN1</strain>
    </source>
</reference>
<protein>
    <submittedName>
        <fullName evidence="1">Uncharacterized protein</fullName>
    </submittedName>
</protein>